<dbReference type="Proteomes" id="UP000076079">
    <property type="component" value="Chromosome"/>
</dbReference>
<dbReference type="InterPro" id="IPR010998">
    <property type="entry name" value="Integrase_recombinase_N"/>
</dbReference>
<name>A0A143PEU8_LUTPR</name>
<dbReference type="InterPro" id="IPR011010">
    <property type="entry name" value="DNA_brk_join_enz"/>
</dbReference>
<dbReference type="EMBL" id="CP015136">
    <property type="protein sequence ID" value="AMY07045.1"/>
    <property type="molecule type" value="Genomic_DNA"/>
</dbReference>
<dbReference type="SUPFAM" id="SSF56349">
    <property type="entry name" value="DNA breaking-rejoining enzymes"/>
    <property type="match status" value="1"/>
</dbReference>
<evidence type="ECO:0000256" key="1">
    <source>
        <dbReference type="ARBA" id="ARBA00023125"/>
    </source>
</evidence>
<reference evidence="3 4" key="1">
    <citation type="journal article" date="2016" name="Genome Announc.">
        <title>First Complete Genome Sequence of a Subdivision 6 Acidobacterium Strain.</title>
        <authorList>
            <person name="Huang S."/>
            <person name="Vieira S."/>
            <person name="Bunk B."/>
            <person name="Riedel T."/>
            <person name="Sproer C."/>
            <person name="Overmann J."/>
        </authorList>
    </citation>
    <scope>NUCLEOTIDE SEQUENCE [LARGE SCALE GENOMIC DNA]</scope>
    <source>
        <strain evidence="4">DSM 100886 HEG_-6_39</strain>
    </source>
</reference>
<evidence type="ECO:0000256" key="2">
    <source>
        <dbReference type="SAM" id="MobiDB-lite"/>
    </source>
</evidence>
<dbReference type="GO" id="GO:0003677">
    <property type="term" value="F:DNA binding"/>
    <property type="evidence" value="ECO:0007669"/>
    <property type="project" value="UniProtKB-KW"/>
</dbReference>
<keyword evidence="4" id="KW-1185">Reference proteome</keyword>
<dbReference type="AlphaFoldDB" id="A0A143PEU8"/>
<keyword evidence="1" id="KW-0238">DNA-binding</keyword>
<feature type="compositionally biased region" description="Basic and acidic residues" evidence="2">
    <location>
        <begin position="73"/>
        <end position="92"/>
    </location>
</feature>
<protein>
    <submittedName>
        <fullName evidence="3">Site-specific recombinase XerD</fullName>
    </submittedName>
</protein>
<evidence type="ECO:0000313" key="4">
    <source>
        <dbReference type="Proteomes" id="UP000076079"/>
    </source>
</evidence>
<accession>A0A143PEU8</accession>
<reference evidence="4" key="2">
    <citation type="submission" date="2016-04" db="EMBL/GenBank/DDBJ databases">
        <title>First Complete Genome Sequence of a Subdivision 6 Acidobacterium.</title>
        <authorList>
            <person name="Huang S."/>
            <person name="Vieira S."/>
            <person name="Bunk B."/>
            <person name="Riedel T."/>
            <person name="Sproeer C."/>
            <person name="Overmann J."/>
        </authorList>
    </citation>
    <scope>NUCLEOTIDE SEQUENCE [LARGE SCALE GENOMIC DNA]</scope>
    <source>
        <strain evidence="4">DSM 100886 HEG_-6_39</strain>
    </source>
</reference>
<dbReference type="Gene3D" id="1.10.150.130">
    <property type="match status" value="1"/>
</dbReference>
<gene>
    <name evidence="3" type="ORF">LuPra_00209</name>
</gene>
<evidence type="ECO:0000313" key="3">
    <source>
        <dbReference type="EMBL" id="AMY07045.1"/>
    </source>
</evidence>
<organism evidence="3 4">
    <name type="scientific">Luteitalea pratensis</name>
    <dbReference type="NCBI Taxonomy" id="1855912"/>
    <lineage>
        <taxon>Bacteria</taxon>
        <taxon>Pseudomonadati</taxon>
        <taxon>Acidobacteriota</taxon>
        <taxon>Vicinamibacteria</taxon>
        <taxon>Vicinamibacterales</taxon>
        <taxon>Vicinamibacteraceae</taxon>
        <taxon>Luteitalea</taxon>
    </lineage>
</organism>
<feature type="region of interest" description="Disordered" evidence="2">
    <location>
        <begin position="30"/>
        <end position="92"/>
    </location>
</feature>
<dbReference type="KEGG" id="abac:LuPra_00209"/>
<proteinExistence type="predicted"/>
<feature type="compositionally biased region" description="Basic and acidic residues" evidence="2">
    <location>
        <begin position="30"/>
        <end position="48"/>
    </location>
</feature>
<sequence length="219" mass="24741">MSTRLTVPSRALATIGAFRAVAESDLHDIRDDSQNSRRSLKHLEKEGLIHTSPLRSDDRAVTLTDRARRHPPRARDDRRAGHGRLSADEPGPKRLSEAIDAYLTAKRIRCSARTIELEEERLSIVEQHFGDVLLSAITTTTIAYFQHLRHDAGRANRTINMDVGVLSRVLTFCGGWRALADHVKNLPERQRPVGRALTPEERKRLFDAAASNAEWEHVY</sequence>